<reference evidence="9" key="1">
    <citation type="submission" date="2020-12" db="EMBL/GenBank/DDBJ databases">
        <title>Bacterial taxonomy.</title>
        <authorList>
            <person name="Pan X."/>
        </authorList>
    </citation>
    <scope>NUCLEOTIDE SEQUENCE</scope>
    <source>
        <strain evidence="9">B2012</strain>
    </source>
</reference>
<dbReference type="SUPFAM" id="SSF161098">
    <property type="entry name" value="MetI-like"/>
    <property type="match status" value="1"/>
</dbReference>
<dbReference type="PANTHER" id="PTHR43163">
    <property type="entry name" value="DIPEPTIDE TRANSPORT SYSTEM PERMEASE PROTEIN DPPB-RELATED"/>
    <property type="match status" value="1"/>
</dbReference>
<evidence type="ECO:0000259" key="8">
    <source>
        <dbReference type="PROSITE" id="PS50928"/>
    </source>
</evidence>
<dbReference type="AlphaFoldDB" id="A0A934MGM8"/>
<keyword evidence="5 7" id="KW-1133">Transmembrane helix</keyword>
<keyword evidence="6 7" id="KW-0472">Membrane</keyword>
<name>A0A934MGM8_9HYPH</name>
<evidence type="ECO:0000256" key="6">
    <source>
        <dbReference type="ARBA" id="ARBA00023136"/>
    </source>
</evidence>
<evidence type="ECO:0000256" key="4">
    <source>
        <dbReference type="ARBA" id="ARBA00022692"/>
    </source>
</evidence>
<dbReference type="RefSeq" id="WP_198882647.1">
    <property type="nucleotide sequence ID" value="NZ_JAEKJA010000010.1"/>
</dbReference>
<evidence type="ECO:0000256" key="5">
    <source>
        <dbReference type="ARBA" id="ARBA00022989"/>
    </source>
</evidence>
<keyword evidence="2 7" id="KW-0813">Transport</keyword>
<sequence>MIAYAAQRLVFVVFILVAMSLLVFAAIYALPGNTAAIMLGQFATPDSLAAMEAKMGLNDNFFVQYWRWASAFATGDLGQSMVMERPVAPILWDAMAKSTILAAASLFFVAVIGIVLGVVAAVRRGRPIDGAIAIFTYLGISVPEFFWGIVLILVFASWFDLLPTMGYASLSDGIGPFLAHLVLPVVTLTLTLIAHVSRMTRSSMLEVLQSNYVRAARARGLPERRVLRHHALRNGLLPSITVLAQDFGWLIGSIVVIETVFAYPGVGRLLIFAIQRQDIPVVLAVILVITAVYALANLAADLMYAYLNPRIRYGRSVG</sequence>
<dbReference type="GO" id="GO:0005886">
    <property type="term" value="C:plasma membrane"/>
    <property type="evidence" value="ECO:0007669"/>
    <property type="project" value="UniProtKB-SubCell"/>
</dbReference>
<evidence type="ECO:0000256" key="3">
    <source>
        <dbReference type="ARBA" id="ARBA00022475"/>
    </source>
</evidence>
<comment type="caution">
    <text evidence="9">The sequence shown here is derived from an EMBL/GenBank/DDBJ whole genome shotgun (WGS) entry which is preliminary data.</text>
</comment>
<evidence type="ECO:0000256" key="1">
    <source>
        <dbReference type="ARBA" id="ARBA00004651"/>
    </source>
</evidence>
<feature type="transmembrane region" description="Helical" evidence="7">
    <location>
        <begin position="9"/>
        <end position="30"/>
    </location>
</feature>
<keyword evidence="4 7" id="KW-0812">Transmembrane</keyword>
<dbReference type="Proteomes" id="UP000609531">
    <property type="component" value="Unassembled WGS sequence"/>
</dbReference>
<evidence type="ECO:0000256" key="2">
    <source>
        <dbReference type="ARBA" id="ARBA00022448"/>
    </source>
</evidence>
<gene>
    <name evidence="9" type="ORF">JCR33_13715</name>
</gene>
<protein>
    <submittedName>
        <fullName evidence="9">ABC transporter permease</fullName>
    </submittedName>
</protein>
<dbReference type="Gene3D" id="1.10.3720.10">
    <property type="entry name" value="MetI-like"/>
    <property type="match status" value="1"/>
</dbReference>
<dbReference type="InterPro" id="IPR000515">
    <property type="entry name" value="MetI-like"/>
</dbReference>
<feature type="transmembrane region" description="Helical" evidence="7">
    <location>
        <begin position="235"/>
        <end position="261"/>
    </location>
</feature>
<dbReference type="Pfam" id="PF19300">
    <property type="entry name" value="BPD_transp_1_N"/>
    <property type="match status" value="1"/>
</dbReference>
<accession>A0A934MGM8</accession>
<evidence type="ECO:0000256" key="7">
    <source>
        <dbReference type="RuleBase" id="RU363032"/>
    </source>
</evidence>
<evidence type="ECO:0000313" key="10">
    <source>
        <dbReference type="Proteomes" id="UP000609531"/>
    </source>
</evidence>
<dbReference type="CDD" id="cd06261">
    <property type="entry name" value="TM_PBP2"/>
    <property type="match status" value="1"/>
</dbReference>
<dbReference type="InterPro" id="IPR035906">
    <property type="entry name" value="MetI-like_sf"/>
</dbReference>
<feature type="transmembrane region" description="Helical" evidence="7">
    <location>
        <begin position="177"/>
        <end position="196"/>
    </location>
</feature>
<feature type="transmembrane region" description="Helical" evidence="7">
    <location>
        <begin position="134"/>
        <end position="157"/>
    </location>
</feature>
<feature type="domain" description="ABC transmembrane type-1" evidence="8">
    <location>
        <begin position="95"/>
        <end position="304"/>
    </location>
</feature>
<evidence type="ECO:0000313" key="9">
    <source>
        <dbReference type="EMBL" id="MBJ3776758.1"/>
    </source>
</evidence>
<feature type="transmembrane region" description="Helical" evidence="7">
    <location>
        <begin position="281"/>
        <end position="307"/>
    </location>
</feature>
<keyword evidence="3" id="KW-1003">Cell membrane</keyword>
<comment type="subcellular location">
    <subcellularLocation>
        <location evidence="1 7">Cell membrane</location>
        <topology evidence="1 7">Multi-pass membrane protein</topology>
    </subcellularLocation>
</comment>
<dbReference type="Pfam" id="PF00528">
    <property type="entry name" value="BPD_transp_1"/>
    <property type="match status" value="1"/>
</dbReference>
<keyword evidence="10" id="KW-1185">Reference proteome</keyword>
<comment type="similarity">
    <text evidence="7">Belongs to the binding-protein-dependent transport system permease family.</text>
</comment>
<dbReference type="PROSITE" id="PS50928">
    <property type="entry name" value="ABC_TM1"/>
    <property type="match status" value="1"/>
</dbReference>
<dbReference type="GO" id="GO:0055085">
    <property type="term" value="P:transmembrane transport"/>
    <property type="evidence" value="ECO:0007669"/>
    <property type="project" value="InterPro"/>
</dbReference>
<dbReference type="InterPro" id="IPR045621">
    <property type="entry name" value="BPD_transp_1_N"/>
</dbReference>
<feature type="transmembrane region" description="Helical" evidence="7">
    <location>
        <begin position="100"/>
        <end position="122"/>
    </location>
</feature>
<organism evidence="9 10">
    <name type="scientific">Acuticoccus mangrovi</name>
    <dbReference type="NCBI Taxonomy" id="2796142"/>
    <lineage>
        <taxon>Bacteria</taxon>
        <taxon>Pseudomonadati</taxon>
        <taxon>Pseudomonadota</taxon>
        <taxon>Alphaproteobacteria</taxon>
        <taxon>Hyphomicrobiales</taxon>
        <taxon>Amorphaceae</taxon>
        <taxon>Acuticoccus</taxon>
    </lineage>
</organism>
<dbReference type="EMBL" id="JAEKJA010000010">
    <property type="protein sequence ID" value="MBJ3776758.1"/>
    <property type="molecule type" value="Genomic_DNA"/>
</dbReference>
<dbReference type="PANTHER" id="PTHR43163:SF3">
    <property type="entry name" value="PEPTIDE ABC TRANSPORTER PERMEASE PROTEIN"/>
    <property type="match status" value="1"/>
</dbReference>
<proteinExistence type="inferred from homology"/>